<accession>A0A6S6ULR1</accession>
<proteinExistence type="predicted"/>
<dbReference type="AlphaFoldDB" id="A0A6S6ULR1"/>
<dbReference type="EMBL" id="CACVAQ010000532">
    <property type="protein sequence ID" value="CAA6830070.1"/>
    <property type="molecule type" value="Genomic_DNA"/>
</dbReference>
<organism evidence="1">
    <name type="scientific">uncultured Aureispira sp</name>
    <dbReference type="NCBI Taxonomy" id="1331704"/>
    <lineage>
        <taxon>Bacteria</taxon>
        <taxon>Pseudomonadati</taxon>
        <taxon>Bacteroidota</taxon>
        <taxon>Saprospiria</taxon>
        <taxon>Saprospirales</taxon>
        <taxon>Saprospiraceae</taxon>
        <taxon>Aureispira</taxon>
        <taxon>environmental samples</taxon>
    </lineage>
</organism>
<protein>
    <submittedName>
        <fullName evidence="1">Uncharacterized protein</fullName>
    </submittedName>
</protein>
<reference evidence="1" key="1">
    <citation type="submission" date="2020-01" db="EMBL/GenBank/DDBJ databases">
        <authorList>
            <person name="Meier V. D."/>
            <person name="Meier V D."/>
        </authorList>
    </citation>
    <scope>NUCLEOTIDE SEQUENCE</scope>
    <source>
        <strain evidence="1">HLG_WM_MAG_10</strain>
    </source>
</reference>
<evidence type="ECO:0000313" key="1">
    <source>
        <dbReference type="EMBL" id="CAA6830070.1"/>
    </source>
</evidence>
<name>A0A6S6ULR1_9BACT</name>
<sequence length="131" mass="15355">MLRALAILWILLISVQSFYQGLIYTYYALNKEYIVAQLCENKAKPELQCAGKCHLKKVLQISKKRQTPEQQPFLPSLEEVKPPVLFYEQIAFHFLDIATYSLDDLQEAILFEYAFNYHYRPTFTAFQPPKA</sequence>
<gene>
    <name evidence="1" type="ORF">HELGO_WM26430</name>
</gene>